<dbReference type="InterPro" id="IPR003591">
    <property type="entry name" value="Leu-rich_rpt_typical-subtyp"/>
</dbReference>
<dbReference type="PANTHER" id="PTHR24366">
    <property type="entry name" value="IG(IMMUNOGLOBULIN) AND LRR(LEUCINE RICH REPEAT) DOMAINS"/>
    <property type="match status" value="1"/>
</dbReference>
<dbReference type="VEuPathDB" id="VectorBase:AALB010540"/>
<dbReference type="SUPFAM" id="SSF52058">
    <property type="entry name" value="L domain-like"/>
    <property type="match status" value="1"/>
</dbReference>
<dbReference type="KEGG" id="aali:118466022"/>
<sequence>MMLPMKCSFIWLTLYLALCVILPVHSQPRRRVAKPAATTYECKPEDFLRDKYCVFRNVEYNGRNAIAFKAPSSKVQQVAFVDSNLKHIPMELLTAFPEMRALYAVNCSLTTVIIPKKLERLHASKNSINKVIVLQDPATTTMIELVLDSNRLQDISNITRPLKKLEVLNLSDNKQLTKEKAIELGWFARLKNLRQLLLANVGVYYIDNARASSLPELQLLDLSNNDLITSNLDVGVFAPLHKLESLRLAHNQLTNLDALELTQNNKLKEIYLEGNDFTCDFQALLVKHLVESGIEYPVEHKNVECMQGYWKRDNMCCRSGFLDRISL</sequence>
<proteinExistence type="predicted"/>
<reference evidence="1" key="2">
    <citation type="submission" date="2022-08" db="UniProtKB">
        <authorList>
            <consortium name="EnsemblMetazoa"/>
        </authorList>
    </citation>
    <scope>IDENTIFICATION</scope>
    <source>
        <strain evidence="1">STECLA/ALBI9_A</strain>
    </source>
</reference>
<reference evidence="1 2" key="1">
    <citation type="journal article" date="2017" name="G3 (Bethesda)">
        <title>The Physical Genome Mapping of Anopheles albimanus Corrected Scaffold Misassemblies and Identified Interarm Rearrangements in Genus Anopheles.</title>
        <authorList>
            <person name="Artemov G.N."/>
            <person name="Peery A.N."/>
            <person name="Jiang X."/>
            <person name="Tu Z."/>
            <person name="Stegniy V.N."/>
            <person name="Sharakhova M.V."/>
            <person name="Sharakhov I.V."/>
        </authorList>
    </citation>
    <scope>NUCLEOTIDE SEQUENCE [LARGE SCALE GENOMIC DNA]</scope>
    <source>
        <strain evidence="1 2">ALBI9_A</strain>
    </source>
</reference>
<dbReference type="InterPro" id="IPR032675">
    <property type="entry name" value="LRR_dom_sf"/>
</dbReference>
<name>A0A182FVF5_ANOAL</name>
<dbReference type="PANTHER" id="PTHR24366:SF96">
    <property type="entry name" value="LEUCINE RICH REPEAT CONTAINING 53"/>
    <property type="match status" value="1"/>
</dbReference>
<dbReference type="AlphaFoldDB" id="A0A182FVF5"/>
<dbReference type="SMART" id="SM00369">
    <property type="entry name" value="LRR_TYP"/>
    <property type="match status" value="2"/>
</dbReference>
<dbReference type="STRING" id="7167.A0A182FVF5"/>
<dbReference type="Proteomes" id="UP000069272">
    <property type="component" value="Chromosome 3R"/>
</dbReference>
<dbReference type="GeneID" id="118466022"/>
<dbReference type="RefSeq" id="XP_035790731.1">
    <property type="nucleotide sequence ID" value="XM_035934838.1"/>
</dbReference>
<evidence type="ECO:0000313" key="2">
    <source>
        <dbReference type="Proteomes" id="UP000069272"/>
    </source>
</evidence>
<organism evidence="1 2">
    <name type="scientific">Anopheles albimanus</name>
    <name type="common">New world malaria mosquito</name>
    <dbReference type="NCBI Taxonomy" id="7167"/>
    <lineage>
        <taxon>Eukaryota</taxon>
        <taxon>Metazoa</taxon>
        <taxon>Ecdysozoa</taxon>
        <taxon>Arthropoda</taxon>
        <taxon>Hexapoda</taxon>
        <taxon>Insecta</taxon>
        <taxon>Pterygota</taxon>
        <taxon>Neoptera</taxon>
        <taxon>Endopterygota</taxon>
        <taxon>Diptera</taxon>
        <taxon>Nematocera</taxon>
        <taxon>Culicoidea</taxon>
        <taxon>Culicidae</taxon>
        <taxon>Anophelinae</taxon>
        <taxon>Anopheles</taxon>
    </lineage>
</organism>
<dbReference type="InterPro" id="IPR001611">
    <property type="entry name" value="Leu-rich_rpt"/>
</dbReference>
<dbReference type="EnsemblMetazoa" id="AALB010540-RA">
    <property type="protein sequence ID" value="AALB010540-PA"/>
    <property type="gene ID" value="AALB010540"/>
</dbReference>
<dbReference type="PROSITE" id="PS51450">
    <property type="entry name" value="LRR"/>
    <property type="match status" value="1"/>
</dbReference>
<accession>A0A182FVF5</accession>
<keyword evidence="2" id="KW-1185">Reference proteome</keyword>
<evidence type="ECO:0000313" key="1">
    <source>
        <dbReference type="EnsemblMetazoa" id="AALB010540-PA"/>
    </source>
</evidence>
<dbReference type="OrthoDB" id="676979at2759"/>
<dbReference type="VEuPathDB" id="VectorBase:AALB20_037762"/>
<dbReference type="Gene3D" id="3.80.10.10">
    <property type="entry name" value="Ribonuclease Inhibitor"/>
    <property type="match status" value="1"/>
</dbReference>
<dbReference type="Pfam" id="PF13855">
    <property type="entry name" value="LRR_8"/>
    <property type="match status" value="2"/>
</dbReference>
<protein>
    <submittedName>
        <fullName evidence="1">Uncharacterized protein</fullName>
    </submittedName>
</protein>